<keyword evidence="2" id="KW-1185">Reference proteome</keyword>
<protein>
    <submittedName>
        <fullName evidence="1">Uncharacterized protein</fullName>
    </submittedName>
</protein>
<gene>
    <name evidence="1" type="ORF">Patl1_32807</name>
</gene>
<evidence type="ECO:0000313" key="2">
    <source>
        <dbReference type="Proteomes" id="UP001164250"/>
    </source>
</evidence>
<dbReference type="Proteomes" id="UP001164250">
    <property type="component" value="Chromosome 9"/>
</dbReference>
<dbReference type="EMBL" id="CM047905">
    <property type="protein sequence ID" value="KAJ0089085.1"/>
    <property type="molecule type" value="Genomic_DNA"/>
</dbReference>
<sequence length="177" mass="20600">MKPELGSLPFVASNLLYASLPKSINESGCKIVYICREPKDAFVSMWHYTCKLPHGVQEPMYLEEAFEFFCKGEDMMRETLLYVKQMAEFMGYPFSLEEEKEGKIRSIVDFCSFKNLSNLEINKIGKYSPNIPVENKIFFRKGKVGDWKNYLMREMAKHLDEITEQKLGRFGLSFDDA</sequence>
<evidence type="ECO:0000313" key="1">
    <source>
        <dbReference type="EMBL" id="KAJ0089085.1"/>
    </source>
</evidence>
<accession>A0ACC1AR77</accession>
<comment type="caution">
    <text evidence="1">The sequence shown here is derived from an EMBL/GenBank/DDBJ whole genome shotgun (WGS) entry which is preliminary data.</text>
</comment>
<organism evidence="1 2">
    <name type="scientific">Pistacia atlantica</name>
    <dbReference type="NCBI Taxonomy" id="434234"/>
    <lineage>
        <taxon>Eukaryota</taxon>
        <taxon>Viridiplantae</taxon>
        <taxon>Streptophyta</taxon>
        <taxon>Embryophyta</taxon>
        <taxon>Tracheophyta</taxon>
        <taxon>Spermatophyta</taxon>
        <taxon>Magnoliopsida</taxon>
        <taxon>eudicotyledons</taxon>
        <taxon>Gunneridae</taxon>
        <taxon>Pentapetalae</taxon>
        <taxon>rosids</taxon>
        <taxon>malvids</taxon>
        <taxon>Sapindales</taxon>
        <taxon>Anacardiaceae</taxon>
        <taxon>Pistacia</taxon>
    </lineage>
</organism>
<name>A0ACC1AR77_9ROSI</name>
<reference evidence="2" key="1">
    <citation type="journal article" date="2023" name="G3 (Bethesda)">
        <title>Genome assembly and association tests identify interacting loci associated with vigor, precocity, and sex in interspecific pistachio rootstocks.</title>
        <authorList>
            <person name="Palmer W."/>
            <person name="Jacygrad E."/>
            <person name="Sagayaradj S."/>
            <person name="Cavanaugh K."/>
            <person name="Han R."/>
            <person name="Bertier L."/>
            <person name="Beede B."/>
            <person name="Kafkas S."/>
            <person name="Golino D."/>
            <person name="Preece J."/>
            <person name="Michelmore R."/>
        </authorList>
    </citation>
    <scope>NUCLEOTIDE SEQUENCE [LARGE SCALE GENOMIC DNA]</scope>
</reference>
<proteinExistence type="predicted"/>